<keyword evidence="4" id="KW-0862">Zinc</keyword>
<evidence type="ECO:0000256" key="4">
    <source>
        <dbReference type="ARBA" id="ARBA00022833"/>
    </source>
</evidence>
<protein>
    <recommendedName>
        <fullName evidence="7">C2H2-type domain-containing protein</fullName>
    </recommendedName>
</protein>
<gene>
    <name evidence="8" type="ORF">MNOR_LOCUS38453</name>
</gene>
<evidence type="ECO:0000259" key="7">
    <source>
        <dbReference type="PROSITE" id="PS50157"/>
    </source>
</evidence>
<feature type="compositionally biased region" description="Basic and acidic residues" evidence="6">
    <location>
        <begin position="170"/>
        <end position="179"/>
    </location>
</feature>
<proteinExistence type="predicted"/>
<evidence type="ECO:0000256" key="3">
    <source>
        <dbReference type="ARBA" id="ARBA00022771"/>
    </source>
</evidence>
<dbReference type="PANTHER" id="PTHR24379">
    <property type="entry name" value="KRAB AND ZINC FINGER DOMAIN-CONTAINING"/>
    <property type="match status" value="1"/>
</dbReference>
<feature type="domain" description="C2H2-type" evidence="7">
    <location>
        <begin position="691"/>
        <end position="718"/>
    </location>
</feature>
<feature type="compositionally biased region" description="Polar residues" evidence="6">
    <location>
        <begin position="236"/>
        <end position="245"/>
    </location>
</feature>
<dbReference type="AlphaFoldDB" id="A0AAV2SMH2"/>
<name>A0AAV2SMH2_MEGNR</name>
<dbReference type="Proteomes" id="UP001497623">
    <property type="component" value="Unassembled WGS sequence"/>
</dbReference>
<dbReference type="PROSITE" id="PS00028">
    <property type="entry name" value="ZINC_FINGER_C2H2_1"/>
    <property type="match status" value="2"/>
</dbReference>
<dbReference type="PROSITE" id="PS50157">
    <property type="entry name" value="ZINC_FINGER_C2H2_2"/>
    <property type="match status" value="6"/>
</dbReference>
<organism evidence="8 9">
    <name type="scientific">Meganyctiphanes norvegica</name>
    <name type="common">Northern krill</name>
    <name type="synonym">Thysanopoda norvegica</name>
    <dbReference type="NCBI Taxonomy" id="48144"/>
    <lineage>
        <taxon>Eukaryota</taxon>
        <taxon>Metazoa</taxon>
        <taxon>Ecdysozoa</taxon>
        <taxon>Arthropoda</taxon>
        <taxon>Crustacea</taxon>
        <taxon>Multicrustacea</taxon>
        <taxon>Malacostraca</taxon>
        <taxon>Eumalacostraca</taxon>
        <taxon>Eucarida</taxon>
        <taxon>Euphausiacea</taxon>
        <taxon>Euphausiidae</taxon>
        <taxon>Meganyctiphanes</taxon>
    </lineage>
</organism>
<accession>A0AAV2SMH2</accession>
<dbReference type="Gene3D" id="3.30.160.60">
    <property type="entry name" value="Classic Zinc Finger"/>
    <property type="match status" value="5"/>
</dbReference>
<dbReference type="InterPro" id="IPR013087">
    <property type="entry name" value="Znf_C2H2_type"/>
</dbReference>
<feature type="domain" description="C2H2-type" evidence="7">
    <location>
        <begin position="754"/>
        <end position="782"/>
    </location>
</feature>
<dbReference type="EMBL" id="CAXKWB010087673">
    <property type="protein sequence ID" value="CAL4212207.1"/>
    <property type="molecule type" value="Genomic_DNA"/>
</dbReference>
<evidence type="ECO:0000313" key="8">
    <source>
        <dbReference type="EMBL" id="CAL4212207.1"/>
    </source>
</evidence>
<evidence type="ECO:0000256" key="2">
    <source>
        <dbReference type="ARBA" id="ARBA00022737"/>
    </source>
</evidence>
<dbReference type="FunFam" id="3.30.160.60:FF:000702">
    <property type="entry name" value="Transcription factor E4F1 isoform 1"/>
    <property type="match status" value="1"/>
</dbReference>
<dbReference type="SMART" id="SM00355">
    <property type="entry name" value="ZnF_C2H2"/>
    <property type="match status" value="10"/>
</dbReference>
<reference evidence="8 9" key="1">
    <citation type="submission" date="2024-05" db="EMBL/GenBank/DDBJ databases">
        <authorList>
            <person name="Wallberg A."/>
        </authorList>
    </citation>
    <scope>NUCLEOTIDE SEQUENCE [LARGE SCALE GENOMIC DNA]</scope>
</reference>
<dbReference type="InterPro" id="IPR036236">
    <property type="entry name" value="Znf_C2H2_sf"/>
</dbReference>
<keyword evidence="1" id="KW-0479">Metal-binding</keyword>
<evidence type="ECO:0000256" key="1">
    <source>
        <dbReference type="ARBA" id="ARBA00022723"/>
    </source>
</evidence>
<dbReference type="GO" id="GO:0008270">
    <property type="term" value="F:zinc ion binding"/>
    <property type="evidence" value="ECO:0007669"/>
    <property type="project" value="UniProtKB-KW"/>
</dbReference>
<dbReference type="SUPFAM" id="SSF57667">
    <property type="entry name" value="beta-beta-alpha zinc fingers"/>
    <property type="match status" value="4"/>
</dbReference>
<dbReference type="FunFam" id="3.30.160.60:FF:002069">
    <property type="entry name" value="Uncharacterized protein"/>
    <property type="match status" value="1"/>
</dbReference>
<feature type="region of interest" description="Disordered" evidence="6">
    <location>
        <begin position="163"/>
        <end position="248"/>
    </location>
</feature>
<keyword evidence="2" id="KW-0677">Repeat</keyword>
<comment type="caution">
    <text evidence="8">The sequence shown here is derived from an EMBL/GenBank/DDBJ whole genome shotgun (WGS) entry which is preliminary data.</text>
</comment>
<feature type="compositionally biased region" description="Low complexity" evidence="6">
    <location>
        <begin position="205"/>
        <end position="218"/>
    </location>
</feature>
<feature type="domain" description="C2H2-type" evidence="7">
    <location>
        <begin position="789"/>
        <end position="816"/>
    </location>
</feature>
<keyword evidence="3 5" id="KW-0863">Zinc-finger</keyword>
<feature type="region of interest" description="Disordered" evidence="6">
    <location>
        <begin position="275"/>
        <end position="298"/>
    </location>
</feature>
<dbReference type="Pfam" id="PF00096">
    <property type="entry name" value="zf-C2H2"/>
    <property type="match status" value="2"/>
</dbReference>
<dbReference type="PANTHER" id="PTHR24379:SF121">
    <property type="entry name" value="C2H2-TYPE DOMAIN-CONTAINING PROTEIN"/>
    <property type="match status" value="1"/>
</dbReference>
<evidence type="ECO:0000256" key="5">
    <source>
        <dbReference type="PROSITE-ProRule" id="PRU00042"/>
    </source>
</evidence>
<evidence type="ECO:0000256" key="6">
    <source>
        <dbReference type="SAM" id="MobiDB-lite"/>
    </source>
</evidence>
<feature type="compositionally biased region" description="Polar residues" evidence="6">
    <location>
        <begin position="282"/>
        <end position="298"/>
    </location>
</feature>
<feature type="compositionally biased region" description="Basic and acidic residues" evidence="6">
    <location>
        <begin position="226"/>
        <end position="235"/>
    </location>
</feature>
<feature type="domain" description="C2H2-type" evidence="7">
    <location>
        <begin position="635"/>
        <end position="662"/>
    </location>
</feature>
<feature type="region of interest" description="Disordered" evidence="6">
    <location>
        <begin position="869"/>
        <end position="888"/>
    </location>
</feature>
<sequence>MEINEMDKNTNNNLQMEVDEEKLISNHDTKRDNKVIPMIVDTELEENWPKVVQEDLSQDKYFNVTNKDISPLKSIKLTVQAITSELTSLNSPETKSSPAKSSLIISTNSPHTLTESSITKKIIITAAAKINKDTILDSKEAHAISKGVSIVGPKVPLNIGKSDTSIGESHTSRESHTCTEESPTFIEESNPFIDASSSPEEMSLNENNVNPSSKNVSPILDCIHNSPKDSSHRTSDVPSPTTATSTDEEMIKNNLKITPNDTICIQKETTLKLTDTPTDTTVSNKSKSPPPNDTTIPPKNIYPLSNASMSSNQNNCCVQTDISLPHKDTTPIIISSLTNKYVTPVSSFSYKDITPNPSDSFDSGTQSADVSISNNSSEMSLTNMDITATVGDSFLKVSDVSHTNKDIPNYTPFTHSTSANALPSSIVTEKYKCKKCNYVCGNLELYKKHLDSHISSNSVCDFTSANLLDDDEDDDICIVDEHINTNNSFKESERQKICNTCRCTFVLKHLESLKVQILIYKNVNMSPCGECMEKYRQISSYHQSMQFGQGSNIFSCIYCDFQCNVSEDLQTHMHIHEAEELEVAPQIEGQFSSQYDTFDTQYDSSLDDQMFQSSSWQPMESWRPQMEILPIQGTYGCPHCDYRTNYMSYLKHHLLTHNDERPYSCPYCNYKAKLSKTLKHHISRHTGEKPFACPYCDYRAIQKTSMIEHVRTHTGERPHQCPLCPYAAINGRLLKKHIETKHNSNKSHTANRTYTCPHCDFITTYKSELKSHIKEMHKAETPVKEKRPFACPHCSYRAQSGQSLTHHIYTHTGEKPYACPHCDYRARQKKTLNLHIQTHTGEKRHHCPHCDYAAIYKSCLKLHIVKKHPGMAQPKKPRDPTQHFLSNL</sequence>
<evidence type="ECO:0000313" key="9">
    <source>
        <dbReference type="Proteomes" id="UP001497623"/>
    </source>
</evidence>
<feature type="domain" description="C2H2-type" evidence="7">
    <location>
        <begin position="817"/>
        <end position="844"/>
    </location>
</feature>
<keyword evidence="9" id="KW-1185">Reference proteome</keyword>
<feature type="domain" description="C2H2-type" evidence="7">
    <location>
        <begin position="663"/>
        <end position="690"/>
    </location>
</feature>